<name>A0ABP8VW90_9PSEU</name>
<dbReference type="RefSeq" id="WP_345378013.1">
    <property type="nucleotide sequence ID" value="NZ_BAABIC010000001.1"/>
</dbReference>
<dbReference type="EMBL" id="BAABIC010000001">
    <property type="protein sequence ID" value="GAA4673404.1"/>
    <property type="molecule type" value="Genomic_DNA"/>
</dbReference>
<sequence>MVWRAQLGVFDDWNLYAIAAPPLILLVASGCGGASAPCLTSFVVLAGTQVLAWVIETHA</sequence>
<evidence type="ECO:0000313" key="1">
    <source>
        <dbReference type="EMBL" id="GAA4673404.1"/>
    </source>
</evidence>
<proteinExistence type="predicted"/>
<dbReference type="Proteomes" id="UP001500325">
    <property type="component" value="Unassembled WGS sequence"/>
</dbReference>
<organism evidence="1 2">
    <name type="scientific">Pseudonocardia yuanmonensis</name>
    <dbReference type="NCBI Taxonomy" id="1095914"/>
    <lineage>
        <taxon>Bacteria</taxon>
        <taxon>Bacillati</taxon>
        <taxon>Actinomycetota</taxon>
        <taxon>Actinomycetes</taxon>
        <taxon>Pseudonocardiales</taxon>
        <taxon>Pseudonocardiaceae</taxon>
        <taxon>Pseudonocardia</taxon>
    </lineage>
</organism>
<keyword evidence="2" id="KW-1185">Reference proteome</keyword>
<accession>A0ABP8VW90</accession>
<dbReference type="PROSITE" id="PS51257">
    <property type="entry name" value="PROKAR_LIPOPROTEIN"/>
    <property type="match status" value="1"/>
</dbReference>
<gene>
    <name evidence="1" type="ORF">GCM10023215_01070</name>
</gene>
<protein>
    <submittedName>
        <fullName evidence="1">Uncharacterized protein</fullName>
    </submittedName>
</protein>
<comment type="caution">
    <text evidence="1">The sequence shown here is derived from an EMBL/GenBank/DDBJ whole genome shotgun (WGS) entry which is preliminary data.</text>
</comment>
<evidence type="ECO:0000313" key="2">
    <source>
        <dbReference type="Proteomes" id="UP001500325"/>
    </source>
</evidence>
<reference evidence="2" key="1">
    <citation type="journal article" date="2019" name="Int. J. Syst. Evol. Microbiol.">
        <title>The Global Catalogue of Microorganisms (GCM) 10K type strain sequencing project: providing services to taxonomists for standard genome sequencing and annotation.</title>
        <authorList>
            <consortium name="The Broad Institute Genomics Platform"/>
            <consortium name="The Broad Institute Genome Sequencing Center for Infectious Disease"/>
            <person name="Wu L."/>
            <person name="Ma J."/>
        </authorList>
    </citation>
    <scope>NUCLEOTIDE SEQUENCE [LARGE SCALE GENOMIC DNA]</scope>
    <source>
        <strain evidence="2">JCM 18055</strain>
    </source>
</reference>